<keyword evidence="7" id="KW-1185">Reference proteome</keyword>
<gene>
    <name evidence="6" type="ORF">A3SI_14749</name>
</gene>
<dbReference type="Pfam" id="PF12833">
    <property type="entry name" value="HTH_18"/>
    <property type="match status" value="1"/>
</dbReference>
<reference evidence="6 7" key="1">
    <citation type="submission" date="2012-05" db="EMBL/GenBank/DDBJ databases">
        <title>Genome sequence of Nitritalea halalkaliphila LW7.</title>
        <authorList>
            <person name="Jangir P.K."/>
            <person name="Singh A."/>
            <person name="Shivaji S."/>
            <person name="Sharma R."/>
        </authorList>
    </citation>
    <scope>NUCLEOTIDE SEQUENCE [LARGE SCALE GENOMIC DNA]</scope>
    <source>
        <strain evidence="6 7">LW7</strain>
    </source>
</reference>
<dbReference type="AlphaFoldDB" id="I5BZ52"/>
<dbReference type="PATRIC" id="fig|1189621.3.peg.3069"/>
<dbReference type="STRING" id="1189621.A3SI_14749"/>
<evidence type="ECO:0000313" key="6">
    <source>
        <dbReference type="EMBL" id="EIM74854.1"/>
    </source>
</evidence>
<dbReference type="PROSITE" id="PS01124">
    <property type="entry name" value="HTH_ARAC_FAMILY_2"/>
    <property type="match status" value="1"/>
</dbReference>
<feature type="domain" description="HTH araC/xylS-type" evidence="5">
    <location>
        <begin position="62"/>
        <end position="166"/>
    </location>
</feature>
<dbReference type="PANTHER" id="PTHR43280:SF2">
    <property type="entry name" value="HTH-TYPE TRANSCRIPTIONAL REGULATOR EXSA"/>
    <property type="match status" value="1"/>
</dbReference>
<dbReference type="SUPFAM" id="SSF46689">
    <property type="entry name" value="Homeodomain-like"/>
    <property type="match status" value="1"/>
</dbReference>
<evidence type="ECO:0000256" key="2">
    <source>
        <dbReference type="ARBA" id="ARBA00023125"/>
    </source>
</evidence>
<dbReference type="SMART" id="SM00342">
    <property type="entry name" value="HTH_ARAC"/>
    <property type="match status" value="1"/>
</dbReference>
<dbReference type="Gene3D" id="1.10.10.60">
    <property type="entry name" value="Homeodomain-like"/>
    <property type="match status" value="1"/>
</dbReference>
<evidence type="ECO:0000256" key="1">
    <source>
        <dbReference type="ARBA" id="ARBA00023015"/>
    </source>
</evidence>
<dbReference type="InterPro" id="IPR018060">
    <property type="entry name" value="HTH_AraC"/>
</dbReference>
<dbReference type="Proteomes" id="UP000005551">
    <property type="component" value="Unassembled WGS sequence"/>
</dbReference>
<evidence type="ECO:0000259" key="5">
    <source>
        <dbReference type="PROSITE" id="PS01124"/>
    </source>
</evidence>
<dbReference type="EMBL" id="AJYA01000037">
    <property type="protein sequence ID" value="EIM74854.1"/>
    <property type="molecule type" value="Genomic_DNA"/>
</dbReference>
<dbReference type="RefSeq" id="WP_009056206.1">
    <property type="nucleotide sequence ID" value="NZ_AJYA01000037.1"/>
</dbReference>
<keyword evidence="2" id="KW-0238">DNA-binding</keyword>
<organism evidence="6 7">
    <name type="scientific">Nitritalea halalkaliphila LW7</name>
    <dbReference type="NCBI Taxonomy" id="1189621"/>
    <lineage>
        <taxon>Bacteria</taxon>
        <taxon>Pseudomonadati</taxon>
        <taxon>Bacteroidota</taxon>
        <taxon>Cytophagia</taxon>
        <taxon>Cytophagales</taxon>
        <taxon>Cyclobacteriaceae</taxon>
        <taxon>Nitritalea</taxon>
    </lineage>
</organism>
<sequence length="177" mass="19321">MPSLHLGGRKHLSPAAAAGGESRAGGGPPAAPPAPGRGGSARIRPAAPGFERLKDKEAIKIERIKTFLRNIVQQEEIPSGFHLTEKLSSYMGEDYSALSQLFSSLEGMTLEKYFIGLKIERVKELLFYEERTLSELAYLLDYSSVQHLSAQFKKVTGMTPSAYKKGLLPGGKGWREA</sequence>
<feature type="region of interest" description="Disordered" evidence="4">
    <location>
        <begin position="1"/>
        <end position="47"/>
    </location>
</feature>
<evidence type="ECO:0000313" key="7">
    <source>
        <dbReference type="Proteomes" id="UP000005551"/>
    </source>
</evidence>
<dbReference type="PANTHER" id="PTHR43280">
    <property type="entry name" value="ARAC-FAMILY TRANSCRIPTIONAL REGULATOR"/>
    <property type="match status" value="1"/>
</dbReference>
<accession>I5BZ52</accession>
<name>I5BZ52_9BACT</name>
<evidence type="ECO:0000256" key="4">
    <source>
        <dbReference type="SAM" id="MobiDB-lite"/>
    </source>
</evidence>
<evidence type="ECO:0000256" key="3">
    <source>
        <dbReference type="ARBA" id="ARBA00023163"/>
    </source>
</evidence>
<keyword evidence="3" id="KW-0804">Transcription</keyword>
<proteinExistence type="predicted"/>
<dbReference type="GO" id="GO:0043565">
    <property type="term" value="F:sequence-specific DNA binding"/>
    <property type="evidence" value="ECO:0007669"/>
    <property type="project" value="InterPro"/>
</dbReference>
<dbReference type="GO" id="GO:0003700">
    <property type="term" value="F:DNA-binding transcription factor activity"/>
    <property type="evidence" value="ECO:0007669"/>
    <property type="project" value="InterPro"/>
</dbReference>
<protein>
    <submittedName>
        <fullName evidence="6">AraC family transcriptional regulator</fullName>
    </submittedName>
</protein>
<keyword evidence="1" id="KW-0805">Transcription regulation</keyword>
<dbReference type="InterPro" id="IPR009057">
    <property type="entry name" value="Homeodomain-like_sf"/>
</dbReference>
<comment type="caution">
    <text evidence="6">The sequence shown here is derived from an EMBL/GenBank/DDBJ whole genome shotgun (WGS) entry which is preliminary data.</text>
</comment>